<evidence type="ECO:0000313" key="2">
    <source>
        <dbReference type="Proteomes" id="UP001140234"/>
    </source>
</evidence>
<gene>
    <name evidence="1" type="ORF">IWQ57_004919</name>
</gene>
<reference evidence="1" key="1">
    <citation type="submission" date="2022-07" db="EMBL/GenBank/DDBJ databases">
        <title>Phylogenomic reconstructions and comparative analyses of Kickxellomycotina fungi.</title>
        <authorList>
            <person name="Reynolds N.K."/>
            <person name="Stajich J.E."/>
            <person name="Barry K."/>
            <person name="Grigoriev I.V."/>
            <person name="Crous P."/>
            <person name="Smith M.E."/>
        </authorList>
    </citation>
    <scope>NUCLEOTIDE SEQUENCE</scope>
    <source>
        <strain evidence="1">CBS 109366</strain>
    </source>
</reference>
<organism evidence="1 2">
    <name type="scientific">Coemansia nantahalensis</name>
    <dbReference type="NCBI Taxonomy" id="2789366"/>
    <lineage>
        <taxon>Eukaryota</taxon>
        <taxon>Fungi</taxon>
        <taxon>Fungi incertae sedis</taxon>
        <taxon>Zoopagomycota</taxon>
        <taxon>Kickxellomycotina</taxon>
        <taxon>Kickxellomycetes</taxon>
        <taxon>Kickxellales</taxon>
        <taxon>Kickxellaceae</taxon>
        <taxon>Coemansia</taxon>
    </lineage>
</organism>
<proteinExistence type="predicted"/>
<sequence>MSTTDKSRLKFFLSLFVPAEPLFSGDGTQTVAIWRGPIDRALAASEIVDPAFQLEAALFRVSAGVLDEWRAYVGAQQPGPRATLESLVAFLTTTYESACNAYMASTALAALRFDAREDIAIFNKDFSRLLALAELEEGGSFALNLYRQAMPETIRRELFGEAITSLRLAKEAAMRRWDVLRSLTPAGREGGPATDGSEPMDIDRMQQRSATGRGRGPRRGTSQRGGLQRGDPQRDGSWRSGSQRDTQQQRPWSLPDPSMFPCSKQEFDRRLAAGRCLWCGKLGHTYHECRLRQGSIREIVMQTQQADANPTVNDNQAFSGNV</sequence>
<name>A0ACC1JPV4_9FUNG</name>
<comment type="caution">
    <text evidence="1">The sequence shown here is derived from an EMBL/GenBank/DDBJ whole genome shotgun (WGS) entry which is preliminary data.</text>
</comment>
<dbReference type="Proteomes" id="UP001140234">
    <property type="component" value="Unassembled WGS sequence"/>
</dbReference>
<accession>A0ACC1JPV4</accession>
<evidence type="ECO:0000313" key="1">
    <source>
        <dbReference type="EMBL" id="KAJ2765076.1"/>
    </source>
</evidence>
<keyword evidence="2" id="KW-1185">Reference proteome</keyword>
<protein>
    <submittedName>
        <fullName evidence="1">Uncharacterized protein</fullName>
    </submittedName>
</protein>
<dbReference type="EMBL" id="JANBUJ010002128">
    <property type="protein sequence ID" value="KAJ2765076.1"/>
    <property type="molecule type" value="Genomic_DNA"/>
</dbReference>